<dbReference type="EMBL" id="LBHB01000001">
    <property type="protein sequence ID" value="KLE35794.1"/>
    <property type="molecule type" value="Genomic_DNA"/>
</dbReference>
<dbReference type="Proteomes" id="UP000053464">
    <property type="component" value="Unassembled WGS sequence"/>
</dbReference>
<dbReference type="AlphaFoldDB" id="A0A0G9MZ23"/>
<dbReference type="InterPro" id="IPR010836">
    <property type="entry name" value="SapC"/>
</dbReference>
<dbReference type="Pfam" id="PF07277">
    <property type="entry name" value="SapC"/>
    <property type="match status" value="1"/>
</dbReference>
<dbReference type="OrthoDB" id="9806524at2"/>
<gene>
    <name evidence="1" type="ORF">AAW00_05305</name>
</gene>
<dbReference type="RefSeq" id="WP_047003199.1">
    <property type="nucleotide sequence ID" value="NZ_LBHB01000001.1"/>
</dbReference>
<keyword evidence="2" id="KW-1185">Reference proteome</keyword>
<evidence type="ECO:0000313" key="1">
    <source>
        <dbReference type="EMBL" id="KLE35794.1"/>
    </source>
</evidence>
<comment type="caution">
    <text evidence="1">The sequence shown here is derived from an EMBL/GenBank/DDBJ whole genome shotgun (WGS) entry which is preliminary data.</text>
</comment>
<name>A0A0G9MZ23_9SPHN</name>
<organism evidence="1 2">
    <name type="scientific">Aurantiacibacter luteus</name>
    <dbReference type="NCBI Taxonomy" id="1581420"/>
    <lineage>
        <taxon>Bacteria</taxon>
        <taxon>Pseudomonadati</taxon>
        <taxon>Pseudomonadota</taxon>
        <taxon>Alphaproteobacteria</taxon>
        <taxon>Sphingomonadales</taxon>
        <taxon>Erythrobacteraceae</taxon>
        <taxon>Aurantiacibacter</taxon>
    </lineage>
</organism>
<reference evidence="1 2" key="1">
    <citation type="submission" date="2015-04" db="EMBL/GenBank/DDBJ databases">
        <title>The draft genome sequence of Erythrobacter luteus KA37.</title>
        <authorList>
            <person name="Zhuang L."/>
            <person name="Liu Y."/>
            <person name="Shao Z."/>
        </authorList>
    </citation>
    <scope>NUCLEOTIDE SEQUENCE [LARGE SCALE GENOMIC DNA]</scope>
    <source>
        <strain evidence="1 2">KA37</strain>
    </source>
</reference>
<proteinExistence type="predicted"/>
<protein>
    <submittedName>
        <fullName evidence="1">Multidrug transporter</fullName>
    </submittedName>
</protein>
<sequence>MASAPNPTLPLLYNELVPLNSNQHGDWKGRATDKAPWVAKQHAIPLTVEEFPLAQRDYPIVFSVGERPVPLALMGLNEGVNVFFNDDGSAIGTPYIPAYIRRYPFLLARLQQDSDNLSLCFDPTSDLVGQFDEGERLFADDMQPSQHTQALLDFCEKFEEAGNRTGLFMEELKKHDLLMDGEISIQRRDAPDQPFTYRGFSMVNQDKLRELRGDQLRTWNQNGLLPLIFAHLFSLSLMSTIFAKQVDMGRGPINANMFNGAAAQPAETPIVDGQ</sequence>
<accession>A0A0G9MZ23</accession>
<evidence type="ECO:0000313" key="2">
    <source>
        <dbReference type="Proteomes" id="UP000053464"/>
    </source>
</evidence>
<dbReference type="STRING" id="1581420.AAW00_05305"/>
<dbReference type="PATRIC" id="fig|1581420.6.peg.1069"/>